<reference evidence="12" key="1">
    <citation type="submission" date="2017-09" db="EMBL/GenBank/DDBJ databases">
        <authorList>
            <person name="Varghese N."/>
            <person name="Submissions S."/>
        </authorList>
    </citation>
    <scope>NUCLEOTIDE SEQUENCE [LARGE SCALE GENOMIC DNA]</scope>
    <source>
        <strain evidence="12">C7</strain>
    </source>
</reference>
<dbReference type="RefSeq" id="WP_097931633.1">
    <property type="nucleotide sequence ID" value="NZ_OCTN01000009.1"/>
</dbReference>
<dbReference type="GO" id="GO:0019521">
    <property type="term" value="P:D-gluconate metabolic process"/>
    <property type="evidence" value="ECO:0007669"/>
    <property type="project" value="UniProtKB-KW"/>
</dbReference>
<accession>A0A2C9CVZ0</accession>
<sequence length="163" mass="17789">MQNYVVMGVSGCGKSSVGTAVAHALGGQFIDGDDLHPPQNIAKMAQGQPLTDADRAPWLEQIGQTLCMQQDVTVIACSALKRRYRDIIRRAAGQQVTFLHLSGTRQVIESRMAARTDHFMPLSLLDSQFAALQQPSQDERAITVDIDQPFDVVVAQILTQING</sequence>
<dbReference type="CDD" id="cd02021">
    <property type="entry name" value="GntK"/>
    <property type="match status" value="1"/>
</dbReference>
<dbReference type="SUPFAM" id="SSF52540">
    <property type="entry name" value="P-loop containing nucleoside triphosphate hydrolases"/>
    <property type="match status" value="1"/>
</dbReference>
<dbReference type="Gene3D" id="3.40.50.300">
    <property type="entry name" value="P-loop containing nucleotide triphosphate hydrolases"/>
    <property type="match status" value="1"/>
</dbReference>
<evidence type="ECO:0000256" key="10">
    <source>
        <dbReference type="RuleBase" id="RU363066"/>
    </source>
</evidence>
<gene>
    <name evidence="11" type="ORF">SAMN06273572_10934</name>
</gene>
<dbReference type="PANTHER" id="PTHR43442:SF3">
    <property type="entry name" value="GLUCONOKINASE-RELATED"/>
    <property type="match status" value="1"/>
</dbReference>
<comment type="pathway">
    <text evidence="1">Carbohydrate acid metabolism.</text>
</comment>
<dbReference type="GO" id="GO:0005737">
    <property type="term" value="C:cytoplasm"/>
    <property type="evidence" value="ECO:0007669"/>
    <property type="project" value="TreeGrafter"/>
</dbReference>
<dbReference type="InterPro" id="IPR027417">
    <property type="entry name" value="P-loop_NTPase"/>
</dbReference>
<evidence type="ECO:0000256" key="2">
    <source>
        <dbReference type="ARBA" id="ARBA00008420"/>
    </source>
</evidence>
<keyword evidence="12" id="KW-1185">Reference proteome</keyword>
<organism evidence="11 12">
    <name type="scientific">Pontivivens marinum</name>
    <dbReference type="NCBI Taxonomy" id="1690039"/>
    <lineage>
        <taxon>Bacteria</taxon>
        <taxon>Pseudomonadati</taxon>
        <taxon>Pseudomonadota</taxon>
        <taxon>Alphaproteobacteria</taxon>
        <taxon>Rhodobacterales</taxon>
        <taxon>Paracoccaceae</taxon>
        <taxon>Pontivivens</taxon>
    </lineage>
</organism>
<keyword evidence="8" id="KW-0311">Gluconate utilization</keyword>
<evidence type="ECO:0000256" key="3">
    <source>
        <dbReference type="ARBA" id="ARBA00012054"/>
    </source>
</evidence>
<dbReference type="GO" id="GO:0046316">
    <property type="term" value="F:gluconokinase activity"/>
    <property type="evidence" value="ECO:0007669"/>
    <property type="project" value="UniProtKB-EC"/>
</dbReference>
<dbReference type="AlphaFoldDB" id="A0A2C9CVZ0"/>
<evidence type="ECO:0000256" key="6">
    <source>
        <dbReference type="ARBA" id="ARBA00022777"/>
    </source>
</evidence>
<dbReference type="Proteomes" id="UP000220034">
    <property type="component" value="Unassembled WGS sequence"/>
</dbReference>
<dbReference type="EC" id="2.7.1.12" evidence="3 10"/>
<dbReference type="InterPro" id="IPR031322">
    <property type="entry name" value="Shikimate/glucono_kinase"/>
</dbReference>
<dbReference type="Pfam" id="PF01202">
    <property type="entry name" value="SKI"/>
    <property type="match status" value="1"/>
</dbReference>
<evidence type="ECO:0000313" key="11">
    <source>
        <dbReference type="EMBL" id="SOH95275.1"/>
    </source>
</evidence>
<name>A0A2C9CVZ0_9RHOB</name>
<dbReference type="FunFam" id="3.40.50.300:FF:000522">
    <property type="entry name" value="Gluconokinase"/>
    <property type="match status" value="1"/>
</dbReference>
<dbReference type="PANTHER" id="PTHR43442">
    <property type="entry name" value="GLUCONOKINASE-RELATED"/>
    <property type="match status" value="1"/>
</dbReference>
<keyword evidence="7 10" id="KW-0067">ATP-binding</keyword>
<evidence type="ECO:0000256" key="1">
    <source>
        <dbReference type="ARBA" id="ARBA00004761"/>
    </source>
</evidence>
<evidence type="ECO:0000256" key="8">
    <source>
        <dbReference type="ARBA" id="ARBA00023064"/>
    </source>
</evidence>
<evidence type="ECO:0000256" key="7">
    <source>
        <dbReference type="ARBA" id="ARBA00022840"/>
    </source>
</evidence>
<dbReference type="NCBIfam" id="TIGR01313">
    <property type="entry name" value="therm_gnt_kin"/>
    <property type="match status" value="1"/>
</dbReference>
<keyword evidence="4 10" id="KW-0808">Transferase</keyword>
<comment type="catalytic activity">
    <reaction evidence="9 10">
        <text>D-gluconate + ATP = 6-phospho-D-gluconate + ADP + H(+)</text>
        <dbReference type="Rhea" id="RHEA:19433"/>
        <dbReference type="ChEBI" id="CHEBI:15378"/>
        <dbReference type="ChEBI" id="CHEBI:18391"/>
        <dbReference type="ChEBI" id="CHEBI:30616"/>
        <dbReference type="ChEBI" id="CHEBI:58759"/>
        <dbReference type="ChEBI" id="CHEBI:456216"/>
        <dbReference type="EC" id="2.7.1.12"/>
    </reaction>
</comment>
<dbReference type="OrthoDB" id="9795716at2"/>
<keyword evidence="6 10" id="KW-0418">Kinase</keyword>
<protein>
    <recommendedName>
        <fullName evidence="3 10">Gluconokinase</fullName>
        <ecNumber evidence="3 10">2.7.1.12</ecNumber>
    </recommendedName>
</protein>
<keyword evidence="5 10" id="KW-0547">Nucleotide-binding</keyword>
<dbReference type="InterPro" id="IPR006001">
    <property type="entry name" value="Therm_gnt_kin"/>
</dbReference>
<dbReference type="EMBL" id="OCTN01000009">
    <property type="protein sequence ID" value="SOH95275.1"/>
    <property type="molecule type" value="Genomic_DNA"/>
</dbReference>
<comment type="similarity">
    <text evidence="2 10">Belongs to the gluconokinase GntK/GntV family.</text>
</comment>
<dbReference type="GO" id="GO:0005524">
    <property type="term" value="F:ATP binding"/>
    <property type="evidence" value="ECO:0007669"/>
    <property type="project" value="UniProtKB-KW"/>
</dbReference>
<evidence type="ECO:0000313" key="12">
    <source>
        <dbReference type="Proteomes" id="UP000220034"/>
    </source>
</evidence>
<evidence type="ECO:0000256" key="4">
    <source>
        <dbReference type="ARBA" id="ARBA00022679"/>
    </source>
</evidence>
<evidence type="ECO:0000256" key="5">
    <source>
        <dbReference type="ARBA" id="ARBA00022741"/>
    </source>
</evidence>
<evidence type="ECO:0000256" key="9">
    <source>
        <dbReference type="ARBA" id="ARBA00048090"/>
    </source>
</evidence>
<proteinExistence type="inferred from homology"/>